<dbReference type="EMBL" id="BGPR01056946">
    <property type="protein sequence ID" value="GBO33385.1"/>
    <property type="molecule type" value="Genomic_DNA"/>
</dbReference>
<protein>
    <submittedName>
        <fullName evidence="1">Uncharacterized protein</fullName>
    </submittedName>
</protein>
<evidence type="ECO:0000313" key="2">
    <source>
        <dbReference type="Proteomes" id="UP000499080"/>
    </source>
</evidence>
<reference evidence="1 2" key="1">
    <citation type="journal article" date="2019" name="Sci. Rep.">
        <title>Orb-weaving spider Araneus ventricosus genome elucidates the spidroin gene catalogue.</title>
        <authorList>
            <person name="Kono N."/>
            <person name="Nakamura H."/>
            <person name="Ohtoshi R."/>
            <person name="Moran D.A.P."/>
            <person name="Shinohara A."/>
            <person name="Yoshida Y."/>
            <person name="Fujiwara M."/>
            <person name="Mori M."/>
            <person name="Tomita M."/>
            <person name="Arakawa K."/>
        </authorList>
    </citation>
    <scope>NUCLEOTIDE SEQUENCE [LARGE SCALE GENOMIC DNA]</scope>
</reference>
<name>A0A4Y2W7K1_ARAVE</name>
<evidence type="ECO:0000313" key="1">
    <source>
        <dbReference type="EMBL" id="GBO33385.1"/>
    </source>
</evidence>
<comment type="caution">
    <text evidence="1">The sequence shown here is derived from an EMBL/GenBank/DDBJ whole genome shotgun (WGS) entry which is preliminary data.</text>
</comment>
<sequence>MEITVYHQDDNNEVQRPTDWPVQFQEIRVYPSSLSKSCRSRSLHFSAYPFRLVIHGLLCANPSAMGTPIPYFSPTFKMRTLPAPISFEVREPPHVSTLVPFQHLWPGNPSGLLGYPKKLEIQTFNCTAPILISFSN</sequence>
<accession>A0A4Y2W7K1</accession>
<dbReference type="AlphaFoldDB" id="A0A4Y2W7K1"/>
<dbReference type="Proteomes" id="UP000499080">
    <property type="component" value="Unassembled WGS sequence"/>
</dbReference>
<keyword evidence="2" id="KW-1185">Reference proteome</keyword>
<gene>
    <name evidence="1" type="ORF">AVEN_70885_1</name>
</gene>
<proteinExistence type="predicted"/>
<organism evidence="1 2">
    <name type="scientific">Araneus ventricosus</name>
    <name type="common">Orbweaver spider</name>
    <name type="synonym">Epeira ventricosa</name>
    <dbReference type="NCBI Taxonomy" id="182803"/>
    <lineage>
        <taxon>Eukaryota</taxon>
        <taxon>Metazoa</taxon>
        <taxon>Ecdysozoa</taxon>
        <taxon>Arthropoda</taxon>
        <taxon>Chelicerata</taxon>
        <taxon>Arachnida</taxon>
        <taxon>Araneae</taxon>
        <taxon>Araneomorphae</taxon>
        <taxon>Entelegynae</taxon>
        <taxon>Araneoidea</taxon>
        <taxon>Araneidae</taxon>
        <taxon>Araneus</taxon>
    </lineage>
</organism>